<protein>
    <recommendedName>
        <fullName evidence="4">GATA-type domain-containing protein</fullName>
    </recommendedName>
</protein>
<dbReference type="GeneTree" id="ENSGT00470000042444"/>
<organism evidence="5 6">
    <name type="scientific">Pygocentrus nattereri</name>
    <name type="common">Red-bellied piranha</name>
    <dbReference type="NCBI Taxonomy" id="42514"/>
    <lineage>
        <taxon>Eukaryota</taxon>
        <taxon>Metazoa</taxon>
        <taxon>Chordata</taxon>
        <taxon>Craniata</taxon>
        <taxon>Vertebrata</taxon>
        <taxon>Euteleostomi</taxon>
        <taxon>Actinopterygii</taxon>
        <taxon>Neopterygii</taxon>
        <taxon>Teleostei</taxon>
        <taxon>Ostariophysi</taxon>
        <taxon>Characiformes</taxon>
        <taxon>Characoidei</taxon>
        <taxon>Pygocentrus</taxon>
    </lineage>
</organism>
<dbReference type="RefSeq" id="XP_017548440.1">
    <property type="nucleotide sequence ID" value="XM_017692951.1"/>
</dbReference>
<dbReference type="CDD" id="cd00202">
    <property type="entry name" value="ZnF_GATA"/>
    <property type="match status" value="1"/>
</dbReference>
<feature type="domain" description="GATA-type" evidence="4">
    <location>
        <begin position="460"/>
        <end position="489"/>
    </location>
</feature>
<keyword evidence="6" id="KW-1185">Reference proteome</keyword>
<evidence type="ECO:0000256" key="1">
    <source>
        <dbReference type="ARBA" id="ARBA00023242"/>
    </source>
</evidence>
<dbReference type="PANTHER" id="PTHR47341">
    <property type="entry name" value="GATA-TYPE ZINC FINGER PROTEIN 1"/>
    <property type="match status" value="1"/>
</dbReference>
<name>A0A3B4BP90_PYGNA</name>
<dbReference type="GeneID" id="108424742"/>
<dbReference type="GO" id="GO:0005634">
    <property type="term" value="C:nucleus"/>
    <property type="evidence" value="ECO:0007669"/>
    <property type="project" value="TreeGrafter"/>
</dbReference>
<dbReference type="OrthoDB" id="2162994at2759"/>
<evidence type="ECO:0000313" key="5">
    <source>
        <dbReference type="Ensembl" id="ENSPNAP00000000269.1"/>
    </source>
</evidence>
<evidence type="ECO:0000256" key="3">
    <source>
        <dbReference type="SAM" id="MobiDB-lite"/>
    </source>
</evidence>
<dbReference type="PROSITE" id="PS50114">
    <property type="entry name" value="GATA_ZN_FINGER_2"/>
    <property type="match status" value="1"/>
</dbReference>
<evidence type="ECO:0000256" key="2">
    <source>
        <dbReference type="PROSITE-ProRule" id="PRU00094"/>
    </source>
</evidence>
<proteinExistence type="predicted"/>
<feature type="compositionally biased region" description="Basic residues" evidence="3">
    <location>
        <begin position="370"/>
        <end position="381"/>
    </location>
</feature>
<keyword evidence="1" id="KW-0539">Nucleus</keyword>
<feature type="region of interest" description="Disordered" evidence="3">
    <location>
        <begin position="426"/>
        <end position="452"/>
    </location>
</feature>
<keyword evidence="2" id="KW-0863">Zinc-finger</keyword>
<sequence length="530" mass="58241">MSSGVDTPDDFKHYPQSVQEDLDLEDLSVSQSSILYLLQEATKLATPSNHYSLDTEGLHSKEETLSMPIPCHPAPSDQQAQKKNSEVQPSFTGAFSVLNDVQTSSPWEVMSLINLQCERLLHCEQMHGEKVEVDPCTSSKTDDFEHTVVMESSSSVPTVHGTYMVFSREDTVDSASDVWHGAANIIDSTCNLLSNQIADDHDNEKAEAVEDLAELISKNTAGISHFGNATVMSEGSTENSFLVEASVVPLVVSKDVEGCDQPPTPFHAEVGEMVSASSTSEAPQAPNPEISSIDFTSSLVEEKDSLCFAFTACENPEPHNVDVSAMAPQSTLQDSLSTTDFNNNLEDNKEETLQLPCDDQAAPSAQRSGTSRRRTPRKQSRPARSPDLQDPELQGVTFSMHAELDRSTDQCRLLITSNFSKLCRRGRRSRSSRSRSQQSSQRASSSEEESDPAGLSKKICASCCTRKTPLWRDAEDGTPLCNACGIRYKKYRVRCLQCWNIPRKEANSNSTCLKCGDLLQLASQNKHTGW</sequence>
<dbReference type="SMART" id="SM00401">
    <property type="entry name" value="ZnF_GATA"/>
    <property type="match status" value="1"/>
</dbReference>
<dbReference type="Pfam" id="PF00320">
    <property type="entry name" value="GATA"/>
    <property type="match status" value="1"/>
</dbReference>
<keyword evidence="2" id="KW-0862">Zinc</keyword>
<dbReference type="PANTHER" id="PTHR47341:SF1">
    <property type="entry name" value="GATA-TYPE ZINC FINGER PROTEIN 1"/>
    <property type="match status" value="1"/>
</dbReference>
<dbReference type="GO" id="GO:0008270">
    <property type="term" value="F:zinc ion binding"/>
    <property type="evidence" value="ECO:0007669"/>
    <property type="project" value="UniProtKB-KW"/>
</dbReference>
<dbReference type="Proteomes" id="UP001501920">
    <property type="component" value="Chromosome 30"/>
</dbReference>
<gene>
    <name evidence="5" type="primary">ZGLP1</name>
</gene>
<dbReference type="SUPFAM" id="SSF57716">
    <property type="entry name" value="Glucocorticoid receptor-like (DNA-binding domain)"/>
    <property type="match status" value="1"/>
</dbReference>
<evidence type="ECO:0000313" key="6">
    <source>
        <dbReference type="Proteomes" id="UP001501920"/>
    </source>
</evidence>
<reference evidence="5" key="3">
    <citation type="submission" date="2025-09" db="UniProtKB">
        <authorList>
            <consortium name="Ensembl"/>
        </authorList>
    </citation>
    <scope>IDENTIFICATION</scope>
</reference>
<dbReference type="AlphaFoldDB" id="A0A3B4BP90"/>
<dbReference type="GO" id="GO:0048599">
    <property type="term" value="P:oocyte development"/>
    <property type="evidence" value="ECO:0007669"/>
    <property type="project" value="TreeGrafter"/>
</dbReference>
<dbReference type="CTD" id="100125288"/>
<keyword evidence="2" id="KW-0479">Metal-binding</keyword>
<dbReference type="OMA" id="THTTRIN"/>
<accession>A0A3B4BP90</accession>
<dbReference type="InterPro" id="IPR000679">
    <property type="entry name" value="Znf_GATA"/>
</dbReference>
<dbReference type="GO" id="GO:0007283">
    <property type="term" value="P:spermatogenesis"/>
    <property type="evidence" value="ECO:0007669"/>
    <property type="project" value="TreeGrafter"/>
</dbReference>
<dbReference type="RefSeq" id="XP_017548439.1">
    <property type="nucleotide sequence ID" value="XM_017692950.1"/>
</dbReference>
<dbReference type="Gene3D" id="3.30.50.10">
    <property type="entry name" value="Erythroid Transcription Factor GATA-1, subunit A"/>
    <property type="match status" value="1"/>
</dbReference>
<dbReference type="InterPro" id="IPR013088">
    <property type="entry name" value="Znf_NHR/GATA"/>
</dbReference>
<dbReference type="GO" id="GO:0006357">
    <property type="term" value="P:regulation of transcription by RNA polymerase II"/>
    <property type="evidence" value="ECO:0007669"/>
    <property type="project" value="TreeGrafter"/>
</dbReference>
<dbReference type="GO" id="GO:0043565">
    <property type="term" value="F:sequence-specific DNA binding"/>
    <property type="evidence" value="ECO:0007669"/>
    <property type="project" value="InterPro"/>
</dbReference>
<reference evidence="5" key="2">
    <citation type="submission" date="2025-08" db="UniProtKB">
        <authorList>
            <consortium name="Ensembl"/>
        </authorList>
    </citation>
    <scope>IDENTIFICATION</scope>
</reference>
<feature type="compositionally biased region" description="Low complexity" evidence="3">
    <location>
        <begin position="434"/>
        <end position="444"/>
    </location>
</feature>
<dbReference type="InterPro" id="IPR053116">
    <property type="entry name" value="GATA-type_Znf_Regulator"/>
</dbReference>
<dbReference type="STRING" id="42514.ENSPNAP00000000269"/>
<reference evidence="5 6" key="1">
    <citation type="submission" date="2020-10" db="EMBL/GenBank/DDBJ databases">
        <title>Pygocentrus nattereri (red-bellied piranha) genome, fPygNat1, primary haplotype.</title>
        <authorList>
            <person name="Myers G."/>
            <person name="Meyer A."/>
            <person name="Karagic N."/>
            <person name="Pippel M."/>
            <person name="Winkler S."/>
            <person name="Tracey A."/>
            <person name="Wood J."/>
            <person name="Formenti G."/>
            <person name="Howe K."/>
            <person name="Fedrigo O."/>
            <person name="Jarvis E.D."/>
        </authorList>
    </citation>
    <scope>NUCLEOTIDE SEQUENCE [LARGE SCALE GENOMIC DNA]</scope>
</reference>
<evidence type="ECO:0000259" key="4">
    <source>
        <dbReference type="PROSITE" id="PS50114"/>
    </source>
</evidence>
<dbReference type="Ensembl" id="ENSPNAT00000014136.2">
    <property type="protein sequence ID" value="ENSPNAP00000000269.1"/>
    <property type="gene ID" value="ENSPNAG00000007404.2"/>
</dbReference>
<feature type="region of interest" description="Disordered" evidence="3">
    <location>
        <begin position="352"/>
        <end position="393"/>
    </location>
</feature>